<comment type="subcellular location">
    <subcellularLocation>
        <location evidence="1">Membrane</location>
        <topology evidence="1">Multi-pass membrane protein</topology>
    </subcellularLocation>
</comment>
<feature type="region of interest" description="Disordered" evidence="5">
    <location>
        <begin position="716"/>
        <end position="768"/>
    </location>
</feature>
<feature type="transmembrane region" description="Helical" evidence="6">
    <location>
        <begin position="305"/>
        <end position="322"/>
    </location>
</feature>
<evidence type="ECO:0000256" key="1">
    <source>
        <dbReference type="ARBA" id="ARBA00004141"/>
    </source>
</evidence>
<dbReference type="InterPro" id="IPR020846">
    <property type="entry name" value="MFS_dom"/>
</dbReference>
<keyword evidence="9" id="KW-1185">Reference proteome</keyword>
<feature type="region of interest" description="Disordered" evidence="5">
    <location>
        <begin position="433"/>
        <end position="470"/>
    </location>
</feature>
<dbReference type="InterPro" id="IPR011701">
    <property type="entry name" value="MFS"/>
</dbReference>
<sequence length="768" mass="83606">MTIFFAPLRLPPPAPRAPRPAWAFFWVGWLAWTCDAIDFFSVSLSVPALGKQFNRETTDITQAITLTLLFRSVGAVLFGVFSDRFGRKWPLVFNLLLVAALELGAGFVNTFHQFLALRSLFGAFASLSFPHSSFRPDMLRFYIKITSYPSHRHHRHPRGPGASEKQGEAREGLRWFAPIRSGSGTVGARIGMGGIWGLAASTALENLPVGLRGLASGVLQQGYAVGYLIAAVISLELVPTVPQGWRALFWTASGISVFGACLRALLPESSMFVKARLAAESHGVVSEAQKTKVFLRETGAMLKKHWLLCVYAVLLMTGFNFLSHGSQDLYPTYMQKTKGFSAHTATIATIIGNCVRVFFFFLALFVWHVSSSGSRSFIPFPGPPPFRPSTLTRPPLHERKTEGGVLSQSLPSAAAPFHPFHFVALAFAPHPSSSPHASRTNPLPTPTCSPRASSKPTRRTPPDSRSDGTPCLRKRRAWLAARERECLSGAHVPAFPSELVRLAHRWPPLHTLRISFPTSRHGAIAGGGFAGWISQFLGRRITIWSRAPAEWSGDDWRASLACAGLHFLLLLPHRVPSFGWLANNAHSTFTLLTAVFIPLWIIPSTFSGLAAGAFCVQFGVQGAWGVIPIHLAEMAPPAFRATFPGVAYQLGNMVSSASAQIEATGGNNLKTTLNGVVVPDYAKVQGILLGVVAAFVLFITIIGPENHGSHFEKHRAAFDEGGGDDDAWIDDDGVHHETGRAQHERDIEEKGSEERSSTEKPRATPPAS</sequence>
<dbReference type="PROSITE" id="PS50850">
    <property type="entry name" value="MFS"/>
    <property type="match status" value="1"/>
</dbReference>
<dbReference type="GO" id="GO:0035879">
    <property type="term" value="P:plasma membrane lactate transport"/>
    <property type="evidence" value="ECO:0007669"/>
    <property type="project" value="TreeGrafter"/>
</dbReference>
<organism evidence="8 9">
    <name type="scientific">Mycena venus</name>
    <dbReference type="NCBI Taxonomy" id="2733690"/>
    <lineage>
        <taxon>Eukaryota</taxon>
        <taxon>Fungi</taxon>
        <taxon>Dikarya</taxon>
        <taxon>Basidiomycota</taxon>
        <taxon>Agaricomycotina</taxon>
        <taxon>Agaricomycetes</taxon>
        <taxon>Agaricomycetidae</taxon>
        <taxon>Agaricales</taxon>
        <taxon>Marasmiineae</taxon>
        <taxon>Mycenaceae</taxon>
        <taxon>Mycena</taxon>
    </lineage>
</organism>
<dbReference type="Pfam" id="PF00083">
    <property type="entry name" value="Sugar_tr"/>
    <property type="match status" value="1"/>
</dbReference>
<keyword evidence="2 6" id="KW-0812">Transmembrane</keyword>
<dbReference type="Proteomes" id="UP000620124">
    <property type="component" value="Unassembled WGS sequence"/>
</dbReference>
<evidence type="ECO:0000256" key="6">
    <source>
        <dbReference type="SAM" id="Phobius"/>
    </source>
</evidence>
<dbReference type="Pfam" id="PF07690">
    <property type="entry name" value="MFS_1"/>
    <property type="match status" value="1"/>
</dbReference>
<evidence type="ECO:0000256" key="2">
    <source>
        <dbReference type="ARBA" id="ARBA00022692"/>
    </source>
</evidence>
<evidence type="ECO:0000256" key="3">
    <source>
        <dbReference type="ARBA" id="ARBA00022989"/>
    </source>
</evidence>
<reference evidence="8" key="1">
    <citation type="submission" date="2020-05" db="EMBL/GenBank/DDBJ databases">
        <title>Mycena genomes resolve the evolution of fungal bioluminescence.</title>
        <authorList>
            <person name="Tsai I.J."/>
        </authorList>
    </citation>
    <scope>NUCLEOTIDE SEQUENCE</scope>
    <source>
        <strain evidence="8">CCC161011</strain>
    </source>
</reference>
<dbReference type="EMBL" id="JACAZI010000008">
    <property type="protein sequence ID" value="KAF7354051.1"/>
    <property type="molecule type" value="Genomic_DNA"/>
</dbReference>
<feature type="compositionally biased region" description="Basic and acidic residues" evidence="5">
    <location>
        <begin position="732"/>
        <end position="762"/>
    </location>
</feature>
<accession>A0A8H6Y8Y8</accession>
<dbReference type="Gene3D" id="1.20.1250.20">
    <property type="entry name" value="MFS general substrate transporter like domains"/>
    <property type="match status" value="3"/>
</dbReference>
<dbReference type="InterPro" id="IPR005828">
    <property type="entry name" value="MFS_sugar_transport-like"/>
</dbReference>
<dbReference type="InterPro" id="IPR036259">
    <property type="entry name" value="MFS_trans_sf"/>
</dbReference>
<evidence type="ECO:0000313" key="8">
    <source>
        <dbReference type="EMBL" id="KAF7354051.1"/>
    </source>
</evidence>
<feature type="compositionally biased region" description="Polar residues" evidence="5">
    <location>
        <begin position="439"/>
        <end position="455"/>
    </location>
</feature>
<feature type="compositionally biased region" description="Acidic residues" evidence="5">
    <location>
        <begin position="721"/>
        <end position="731"/>
    </location>
</feature>
<keyword evidence="4 6" id="KW-0472">Membrane</keyword>
<dbReference type="GO" id="GO:0005886">
    <property type="term" value="C:plasma membrane"/>
    <property type="evidence" value="ECO:0007669"/>
    <property type="project" value="TreeGrafter"/>
</dbReference>
<dbReference type="GO" id="GO:0015355">
    <property type="term" value="F:secondary active monocarboxylate transmembrane transporter activity"/>
    <property type="evidence" value="ECO:0007669"/>
    <property type="project" value="TreeGrafter"/>
</dbReference>
<name>A0A8H6Y8Y8_9AGAR</name>
<dbReference type="PANTHER" id="PTHR23508">
    <property type="entry name" value="CARBOXYLIC ACID TRANSPORTER PROTEIN HOMOLOG"/>
    <property type="match status" value="1"/>
</dbReference>
<feature type="transmembrane region" description="Helical" evidence="6">
    <location>
        <begin position="247"/>
        <end position="266"/>
    </location>
</feature>
<gene>
    <name evidence="8" type="ORF">MVEN_01092000</name>
</gene>
<evidence type="ECO:0000256" key="5">
    <source>
        <dbReference type="SAM" id="MobiDB-lite"/>
    </source>
</evidence>
<dbReference type="SUPFAM" id="SSF103473">
    <property type="entry name" value="MFS general substrate transporter"/>
    <property type="match status" value="2"/>
</dbReference>
<evidence type="ECO:0000259" key="7">
    <source>
        <dbReference type="PROSITE" id="PS50850"/>
    </source>
</evidence>
<feature type="transmembrane region" description="Helical" evidence="6">
    <location>
        <begin position="684"/>
        <end position="703"/>
    </location>
</feature>
<feature type="transmembrane region" description="Helical" evidence="6">
    <location>
        <begin position="342"/>
        <end position="367"/>
    </location>
</feature>
<keyword evidence="3 6" id="KW-1133">Transmembrane helix</keyword>
<evidence type="ECO:0000256" key="4">
    <source>
        <dbReference type="ARBA" id="ARBA00023136"/>
    </source>
</evidence>
<feature type="transmembrane region" description="Helical" evidence="6">
    <location>
        <begin position="89"/>
        <end position="108"/>
    </location>
</feature>
<dbReference type="AlphaFoldDB" id="A0A8H6Y8Y8"/>
<comment type="caution">
    <text evidence="8">The sequence shown here is derived from an EMBL/GenBank/DDBJ whole genome shotgun (WGS) entry which is preliminary data.</text>
</comment>
<protein>
    <submittedName>
        <fullName evidence="8">MFS domain-containing protein</fullName>
    </submittedName>
</protein>
<dbReference type="OrthoDB" id="5296287at2759"/>
<dbReference type="PANTHER" id="PTHR23508:SF10">
    <property type="entry name" value="CARBOXYLIC ACID TRANSPORTER PROTEIN HOMOLOG"/>
    <property type="match status" value="1"/>
</dbReference>
<proteinExistence type="predicted"/>
<feature type="transmembrane region" description="Helical" evidence="6">
    <location>
        <begin position="60"/>
        <end position="82"/>
    </location>
</feature>
<feature type="domain" description="Major facilitator superfamily (MFS) profile" evidence="7">
    <location>
        <begin position="24"/>
        <end position="707"/>
    </location>
</feature>
<evidence type="ECO:0000313" key="9">
    <source>
        <dbReference type="Proteomes" id="UP000620124"/>
    </source>
</evidence>